<feature type="domain" description="Integrase catalytic" evidence="1">
    <location>
        <begin position="91"/>
        <end position="128"/>
    </location>
</feature>
<comment type="caution">
    <text evidence="2">The sequence shown here is derived from an EMBL/GenBank/DDBJ whole genome shotgun (WGS) entry which is preliminary data.</text>
</comment>
<reference evidence="2 3" key="1">
    <citation type="submission" date="2008-03" db="EMBL/GenBank/DDBJ databases">
        <title>Sequencing of the draft genome and assembly of Burkholderia ambifaria IOP40-10.</title>
        <authorList>
            <consortium name="US DOE Joint Genome Institute (JGI-PGF)"/>
            <person name="Copeland A."/>
            <person name="Lucas S."/>
            <person name="Lapidus A."/>
            <person name="Glavina del Rio T."/>
            <person name="Dalin E."/>
            <person name="Tice H."/>
            <person name="Bruce D."/>
            <person name="Goodwin L."/>
            <person name="Pitluck S."/>
            <person name="Larimer F."/>
            <person name="Land M.L."/>
            <person name="Hauser L."/>
            <person name="Tiedje J."/>
            <person name="Richardson P."/>
        </authorList>
    </citation>
    <scope>NUCLEOTIDE SEQUENCE [LARGE SCALE GENOMIC DNA]</scope>
    <source>
        <strain evidence="2 3">IOP40-10</strain>
    </source>
</reference>
<accession>B1FH51</accession>
<organism evidence="2 3">
    <name type="scientific">Burkholderia ambifaria IOP40-10</name>
    <dbReference type="NCBI Taxonomy" id="396596"/>
    <lineage>
        <taxon>Bacteria</taxon>
        <taxon>Pseudomonadati</taxon>
        <taxon>Pseudomonadota</taxon>
        <taxon>Betaproteobacteria</taxon>
        <taxon>Burkholderiales</taxon>
        <taxon>Burkholderiaceae</taxon>
        <taxon>Burkholderia</taxon>
        <taxon>Burkholderia cepacia complex</taxon>
    </lineage>
</organism>
<dbReference type="GO" id="GO:0015074">
    <property type="term" value="P:DNA integration"/>
    <property type="evidence" value="ECO:0007669"/>
    <property type="project" value="InterPro"/>
</dbReference>
<evidence type="ECO:0000313" key="3">
    <source>
        <dbReference type="Proteomes" id="UP000005463"/>
    </source>
</evidence>
<gene>
    <name evidence="2" type="ORF">BamIOP4010DRAFT_3361</name>
</gene>
<dbReference type="AlphaFoldDB" id="B1FH51"/>
<sequence length="168" mass="19243">MLECDRKGSCLFLLPLFIKKSVEMASLIRIVYRASLMRGETTTSADLASCRPAEVSLWRKPTFVDSEARSGVARTNEAADAAHRVRGAPYMHFRSPSQSRFVERFNGKLRDEFLSRAWFRSYADVFVERWRPFATNVDPIAHTAITLLLRSVELDWISRISTRGTRPD</sequence>
<proteinExistence type="predicted"/>
<dbReference type="Pfam" id="PF13683">
    <property type="entry name" value="rve_3"/>
    <property type="match status" value="1"/>
</dbReference>
<dbReference type="EMBL" id="ABLC01000083">
    <property type="protein sequence ID" value="EDT03135.1"/>
    <property type="molecule type" value="Genomic_DNA"/>
</dbReference>
<protein>
    <recommendedName>
        <fullName evidence="1">Integrase catalytic domain-containing protein</fullName>
    </recommendedName>
</protein>
<evidence type="ECO:0000313" key="2">
    <source>
        <dbReference type="EMBL" id="EDT03135.1"/>
    </source>
</evidence>
<dbReference type="Proteomes" id="UP000005463">
    <property type="component" value="Unassembled WGS sequence"/>
</dbReference>
<dbReference type="PATRIC" id="fig|396596.7.peg.4315"/>
<dbReference type="InterPro" id="IPR001584">
    <property type="entry name" value="Integrase_cat-core"/>
</dbReference>
<evidence type="ECO:0000259" key="1">
    <source>
        <dbReference type="Pfam" id="PF13683"/>
    </source>
</evidence>
<name>B1FH51_9BURK</name>